<dbReference type="InterPro" id="IPR046341">
    <property type="entry name" value="SET_dom_sf"/>
</dbReference>
<dbReference type="VEuPathDB" id="FungiDB:SeMB42_g06187"/>
<dbReference type="EMBL" id="QEAM01000091">
    <property type="protein sequence ID" value="TPX46873.1"/>
    <property type="molecule type" value="Genomic_DNA"/>
</dbReference>
<dbReference type="EMBL" id="QEAN01000332">
    <property type="protein sequence ID" value="TPX39923.1"/>
    <property type="molecule type" value="Genomic_DNA"/>
</dbReference>
<dbReference type="Proteomes" id="UP000320475">
    <property type="component" value="Unassembled WGS sequence"/>
</dbReference>
<accession>A0A507D5Y0</accession>
<feature type="domain" description="SET" evidence="1">
    <location>
        <begin position="10"/>
        <end position="226"/>
    </location>
</feature>
<dbReference type="PANTHER" id="PTHR13271:SF151">
    <property type="entry name" value="SET DOMAIN-CONTAINING PROTEIN 4"/>
    <property type="match status" value="1"/>
</dbReference>
<evidence type="ECO:0000313" key="3">
    <source>
        <dbReference type="EMBL" id="TPX46873.1"/>
    </source>
</evidence>
<dbReference type="OrthoDB" id="341421at2759"/>
<dbReference type="PANTHER" id="PTHR13271">
    <property type="entry name" value="UNCHARACTERIZED PUTATIVE METHYLTRANSFERASE"/>
    <property type="match status" value="1"/>
</dbReference>
<dbReference type="GO" id="GO:0016279">
    <property type="term" value="F:protein-lysine N-methyltransferase activity"/>
    <property type="evidence" value="ECO:0007669"/>
    <property type="project" value="InterPro"/>
</dbReference>
<comment type="caution">
    <text evidence="3">The sequence shown here is derived from an EMBL/GenBank/DDBJ whole genome shotgun (WGS) entry which is preliminary data.</text>
</comment>
<protein>
    <recommendedName>
        <fullName evidence="1">SET domain-containing protein</fullName>
    </recommendedName>
</protein>
<name>A0A507D5Y0_9FUNG</name>
<evidence type="ECO:0000313" key="4">
    <source>
        <dbReference type="Proteomes" id="UP000317494"/>
    </source>
</evidence>
<dbReference type="InterPro" id="IPR001214">
    <property type="entry name" value="SET_dom"/>
</dbReference>
<dbReference type="InterPro" id="IPR044429">
    <property type="entry name" value="SETD4_SET"/>
</dbReference>
<gene>
    <name evidence="3" type="ORF">SeLEV6574_g02960</name>
    <name evidence="2" type="ORF">SeMB42_g06187</name>
</gene>
<evidence type="ECO:0000313" key="2">
    <source>
        <dbReference type="EMBL" id="TPX39923.1"/>
    </source>
</evidence>
<dbReference type="InterPro" id="IPR050600">
    <property type="entry name" value="SETD3_SETD6_MTase"/>
</dbReference>
<evidence type="ECO:0000259" key="1">
    <source>
        <dbReference type="PROSITE" id="PS50280"/>
    </source>
</evidence>
<sequence>MQFDTWLKKKGLQSVNIEAANFADTGRGVKALYDIPAHSILVKVPSNLILTRDVVEQFHPGASSLTEHQALALFLASHKHDTANFWFPFINVLPQNFGTMAMFLAKEVRMLLQPETQADIERQEHKMELDINAMMTKATSTHARALSRTDLIWAWCAVNTRCLTLHTSTTKSRPMNRPNIAMMPFLDFLNHSHHASIEAGLDSEGSYVIKILHPVAAQHQVFINYGPHDNAFLLREYGFTMSDNLYDNARLDNGYEKFRLTNEGIDDLRKTNEYLECEGYKGDYAVSVSHPISYRLLVSLRLRCLIAAEPLLHPRHHRAWRKTLFGETEMINLANEHEAITAMSLIAIKAKDDVMKCLIQASTDERSALIRPILESTRLALNACIDACGHYFD</sequence>
<dbReference type="Gene3D" id="3.90.1410.10">
    <property type="entry name" value="set domain protein methyltransferase, domain 1"/>
    <property type="match status" value="1"/>
</dbReference>
<proteinExistence type="predicted"/>
<keyword evidence="4" id="KW-1185">Reference proteome</keyword>
<dbReference type="Proteomes" id="UP000317494">
    <property type="component" value="Unassembled WGS sequence"/>
</dbReference>
<dbReference type="AlphaFoldDB" id="A0A507D5Y0"/>
<evidence type="ECO:0000313" key="5">
    <source>
        <dbReference type="Proteomes" id="UP000320475"/>
    </source>
</evidence>
<dbReference type="CDD" id="cd19177">
    <property type="entry name" value="SET_SETD4"/>
    <property type="match status" value="1"/>
</dbReference>
<dbReference type="PROSITE" id="PS50280">
    <property type="entry name" value="SET"/>
    <property type="match status" value="1"/>
</dbReference>
<dbReference type="STRING" id="286115.A0A507D5Y0"/>
<organism evidence="3 5">
    <name type="scientific">Synchytrium endobioticum</name>
    <dbReference type="NCBI Taxonomy" id="286115"/>
    <lineage>
        <taxon>Eukaryota</taxon>
        <taxon>Fungi</taxon>
        <taxon>Fungi incertae sedis</taxon>
        <taxon>Chytridiomycota</taxon>
        <taxon>Chytridiomycota incertae sedis</taxon>
        <taxon>Chytridiomycetes</taxon>
        <taxon>Synchytriales</taxon>
        <taxon>Synchytriaceae</taxon>
        <taxon>Synchytrium</taxon>
    </lineage>
</organism>
<dbReference type="Pfam" id="PF00856">
    <property type="entry name" value="SET"/>
    <property type="match status" value="1"/>
</dbReference>
<dbReference type="SUPFAM" id="SSF82199">
    <property type="entry name" value="SET domain"/>
    <property type="match status" value="1"/>
</dbReference>
<reference evidence="4 5" key="1">
    <citation type="journal article" date="2019" name="Sci. Rep.">
        <title>Comparative genomics of chytrid fungi reveal insights into the obligate biotrophic and pathogenic lifestyle of Synchytrium endobioticum.</title>
        <authorList>
            <person name="van de Vossenberg B.T.L.H."/>
            <person name="Warris S."/>
            <person name="Nguyen H.D.T."/>
            <person name="van Gent-Pelzer M.P.E."/>
            <person name="Joly D.L."/>
            <person name="van de Geest H.C."/>
            <person name="Bonants P.J.M."/>
            <person name="Smith D.S."/>
            <person name="Levesque C.A."/>
            <person name="van der Lee T.A.J."/>
        </authorList>
    </citation>
    <scope>NUCLEOTIDE SEQUENCE [LARGE SCALE GENOMIC DNA]</scope>
    <source>
        <strain evidence="3 5">LEV6574</strain>
        <strain evidence="2 4">MB42</strain>
    </source>
</reference>